<dbReference type="OrthoDB" id="3568330at2"/>
<dbReference type="SUPFAM" id="SSF51905">
    <property type="entry name" value="FAD/NAD(P)-binding domain"/>
    <property type="match status" value="2"/>
</dbReference>
<accession>A0A3D9V541</accession>
<sequence length="412" mass="44164">MSQRTDERFVIVGASMAGARAAETLRDEGFSGHLVLVGAEPHLPYERPPLSKGVLTGDAEPETAVLHEHQWYVDHDIDVRLGVAATRLDLSAHEVHLADGATLRYDRLLLATGSTVRRLEVPGGNLAGVHYLRTMADATALRDRLREARQVVVVGAGWIGLEVAAAARTRGADVTVVEAQPTPLYGVLGPQVGGLLADLHVRHGVTFRFGESVTAFRGEGSVASVVTSAGVELPADVVVVGIGVRPATELAESAGLEVDDGIVCDESLRTSDPDVFAAGDVARWQHPLLRRRLRVEHWANAHDSGPVAARAMLGQQVIHDVLPFFFSDQYDAGLEYSGYVPPELAPEVVTRGDLSSGQLMAFWLDGKTLLAGLHVNVWGSMDIVQDLVRSRRPVDPAKLANAEIPLDQVGLS</sequence>
<dbReference type="PANTHER" id="PTHR43557:SF2">
    <property type="entry name" value="RIESKE DOMAIN-CONTAINING PROTEIN-RELATED"/>
    <property type="match status" value="1"/>
</dbReference>
<dbReference type="InterPro" id="IPR023753">
    <property type="entry name" value="FAD/NAD-binding_dom"/>
</dbReference>
<dbReference type="Gene3D" id="3.50.50.60">
    <property type="entry name" value="FAD/NAD(P)-binding domain"/>
    <property type="match status" value="2"/>
</dbReference>
<dbReference type="Gene3D" id="3.30.390.30">
    <property type="match status" value="1"/>
</dbReference>
<reference evidence="7 8" key="1">
    <citation type="submission" date="2018-08" db="EMBL/GenBank/DDBJ databases">
        <title>Sequencing the genomes of 1000 actinobacteria strains.</title>
        <authorList>
            <person name="Klenk H.-P."/>
        </authorList>
    </citation>
    <scope>NUCLEOTIDE SEQUENCE [LARGE SCALE GENOMIC DNA]</scope>
    <source>
        <strain evidence="7 8">DSM 22891</strain>
    </source>
</reference>
<dbReference type="InterPro" id="IPR028202">
    <property type="entry name" value="Reductase_C"/>
</dbReference>
<keyword evidence="7" id="KW-0223">Dioxygenase</keyword>
<dbReference type="GO" id="GO:0005737">
    <property type="term" value="C:cytoplasm"/>
    <property type="evidence" value="ECO:0007669"/>
    <property type="project" value="TreeGrafter"/>
</dbReference>
<dbReference type="PRINTS" id="PR00368">
    <property type="entry name" value="FADPNR"/>
</dbReference>
<dbReference type="Pfam" id="PF14759">
    <property type="entry name" value="Reductase_C"/>
    <property type="match status" value="1"/>
</dbReference>
<dbReference type="PRINTS" id="PR00411">
    <property type="entry name" value="PNDRDTASEI"/>
</dbReference>
<dbReference type="Proteomes" id="UP000256485">
    <property type="component" value="Unassembled WGS sequence"/>
</dbReference>
<evidence type="ECO:0000259" key="5">
    <source>
        <dbReference type="Pfam" id="PF07992"/>
    </source>
</evidence>
<evidence type="ECO:0000313" key="7">
    <source>
        <dbReference type="EMBL" id="REF35813.1"/>
    </source>
</evidence>
<feature type="domain" description="FAD/NAD(P)-binding" evidence="5">
    <location>
        <begin position="9"/>
        <end position="305"/>
    </location>
</feature>
<name>A0A3D9V541_THECX</name>
<dbReference type="AlphaFoldDB" id="A0A3D9V541"/>
<evidence type="ECO:0000256" key="2">
    <source>
        <dbReference type="ARBA" id="ARBA00022630"/>
    </source>
</evidence>
<organism evidence="7 8">
    <name type="scientific">Thermasporomyces composti</name>
    <dbReference type="NCBI Taxonomy" id="696763"/>
    <lineage>
        <taxon>Bacteria</taxon>
        <taxon>Bacillati</taxon>
        <taxon>Actinomycetota</taxon>
        <taxon>Actinomycetes</taxon>
        <taxon>Propionibacteriales</taxon>
        <taxon>Nocardioidaceae</taxon>
        <taxon>Thermasporomyces</taxon>
    </lineage>
</organism>
<dbReference type="InterPro" id="IPR016156">
    <property type="entry name" value="FAD/NAD-linked_Rdtase_dimer_sf"/>
</dbReference>
<comment type="caution">
    <text evidence="7">The sequence shown here is derived from an EMBL/GenBank/DDBJ whole genome shotgun (WGS) entry which is preliminary data.</text>
</comment>
<gene>
    <name evidence="7" type="ORF">DFJ64_1205</name>
</gene>
<dbReference type="InterPro" id="IPR050446">
    <property type="entry name" value="FAD-oxidoreductase/Apoptosis"/>
</dbReference>
<dbReference type="PANTHER" id="PTHR43557">
    <property type="entry name" value="APOPTOSIS-INDUCING FACTOR 1"/>
    <property type="match status" value="1"/>
</dbReference>
<evidence type="ECO:0000313" key="8">
    <source>
        <dbReference type="Proteomes" id="UP000256485"/>
    </source>
</evidence>
<keyword evidence="8" id="KW-1185">Reference proteome</keyword>
<feature type="domain" description="Reductase C-terminal" evidence="6">
    <location>
        <begin position="324"/>
        <end position="408"/>
    </location>
</feature>
<keyword evidence="4" id="KW-0560">Oxidoreductase</keyword>
<keyword evidence="2" id="KW-0285">Flavoprotein</keyword>
<dbReference type="GO" id="GO:0051213">
    <property type="term" value="F:dioxygenase activity"/>
    <property type="evidence" value="ECO:0007669"/>
    <property type="project" value="UniProtKB-KW"/>
</dbReference>
<evidence type="ECO:0000256" key="1">
    <source>
        <dbReference type="ARBA" id="ARBA00001974"/>
    </source>
</evidence>
<evidence type="ECO:0000259" key="6">
    <source>
        <dbReference type="Pfam" id="PF14759"/>
    </source>
</evidence>
<protein>
    <submittedName>
        <fullName evidence="7">3-phenylpropionate/trans-cinnamate dioxygenase ferredoxin reductase subunit</fullName>
    </submittedName>
</protein>
<keyword evidence="3" id="KW-0274">FAD</keyword>
<proteinExistence type="predicted"/>
<comment type="cofactor">
    <cofactor evidence="1">
        <name>FAD</name>
        <dbReference type="ChEBI" id="CHEBI:57692"/>
    </cofactor>
</comment>
<evidence type="ECO:0000256" key="3">
    <source>
        <dbReference type="ARBA" id="ARBA00022827"/>
    </source>
</evidence>
<dbReference type="GO" id="GO:0016651">
    <property type="term" value="F:oxidoreductase activity, acting on NAD(P)H"/>
    <property type="evidence" value="ECO:0007669"/>
    <property type="project" value="TreeGrafter"/>
</dbReference>
<evidence type="ECO:0000256" key="4">
    <source>
        <dbReference type="ARBA" id="ARBA00023002"/>
    </source>
</evidence>
<dbReference type="SUPFAM" id="SSF55424">
    <property type="entry name" value="FAD/NAD-linked reductases, dimerisation (C-terminal) domain"/>
    <property type="match status" value="1"/>
</dbReference>
<dbReference type="RefSeq" id="WP_115851858.1">
    <property type="nucleotide sequence ID" value="NZ_QTUC01000001.1"/>
</dbReference>
<dbReference type="Pfam" id="PF07992">
    <property type="entry name" value="Pyr_redox_2"/>
    <property type="match status" value="1"/>
</dbReference>
<dbReference type="EMBL" id="QTUC01000001">
    <property type="protein sequence ID" value="REF35813.1"/>
    <property type="molecule type" value="Genomic_DNA"/>
</dbReference>
<dbReference type="InterPro" id="IPR036188">
    <property type="entry name" value="FAD/NAD-bd_sf"/>
</dbReference>